<evidence type="ECO:0000256" key="6">
    <source>
        <dbReference type="SAM" id="Phobius"/>
    </source>
</evidence>
<dbReference type="SUPFAM" id="SSF48726">
    <property type="entry name" value="Immunoglobulin"/>
    <property type="match status" value="5"/>
</dbReference>
<comment type="subcellular location">
    <subcellularLocation>
        <location evidence="1">Membrane</location>
        <topology evidence="1">Single-pass membrane protein</topology>
    </subcellularLocation>
</comment>
<evidence type="ECO:0000313" key="9">
    <source>
        <dbReference type="EnsemblMetazoa" id="XP_031784751"/>
    </source>
</evidence>
<evidence type="ECO:0000256" key="7">
    <source>
        <dbReference type="SAM" id="SignalP"/>
    </source>
</evidence>
<dbReference type="InterPro" id="IPR003598">
    <property type="entry name" value="Ig_sub2"/>
</dbReference>
<evidence type="ECO:0000256" key="4">
    <source>
        <dbReference type="ARBA" id="ARBA00023136"/>
    </source>
</evidence>
<dbReference type="OrthoDB" id="6250964at2759"/>
<dbReference type="InterPro" id="IPR013162">
    <property type="entry name" value="CD80_C2-set"/>
</dbReference>
<organism evidence="9 10">
    <name type="scientific">Nasonia vitripennis</name>
    <name type="common">Parasitic wasp</name>
    <dbReference type="NCBI Taxonomy" id="7425"/>
    <lineage>
        <taxon>Eukaryota</taxon>
        <taxon>Metazoa</taxon>
        <taxon>Ecdysozoa</taxon>
        <taxon>Arthropoda</taxon>
        <taxon>Hexapoda</taxon>
        <taxon>Insecta</taxon>
        <taxon>Pterygota</taxon>
        <taxon>Neoptera</taxon>
        <taxon>Endopterygota</taxon>
        <taxon>Hymenoptera</taxon>
        <taxon>Apocrita</taxon>
        <taxon>Proctotrupomorpha</taxon>
        <taxon>Chalcidoidea</taxon>
        <taxon>Pteromalidae</taxon>
        <taxon>Pteromalinae</taxon>
        <taxon>Nasonia</taxon>
    </lineage>
</organism>
<dbReference type="EnsemblMetazoa" id="XM_031928891">
    <property type="protein sequence ID" value="XP_031784751"/>
    <property type="gene ID" value="LOC100680475"/>
</dbReference>
<keyword evidence="4 6" id="KW-0472">Membrane</keyword>
<dbReference type="PANTHER" id="PTHR23278:SF4">
    <property type="entry name" value="SIDESTEP, ISOFORM C"/>
    <property type="match status" value="1"/>
</dbReference>
<dbReference type="InterPro" id="IPR007110">
    <property type="entry name" value="Ig-like_dom"/>
</dbReference>
<dbReference type="EnsemblMetazoa" id="XM_031928889">
    <property type="protein sequence ID" value="XP_031784749"/>
    <property type="gene ID" value="LOC100680475"/>
</dbReference>
<evidence type="ECO:0000259" key="8">
    <source>
        <dbReference type="PROSITE" id="PS50835"/>
    </source>
</evidence>
<dbReference type="InterPro" id="IPR003961">
    <property type="entry name" value="FN3_dom"/>
</dbReference>
<dbReference type="InterPro" id="IPR036179">
    <property type="entry name" value="Ig-like_dom_sf"/>
</dbReference>
<dbReference type="EnsemblMetazoa" id="XM_031928890">
    <property type="protein sequence ID" value="XP_031784750"/>
    <property type="gene ID" value="LOC100680475"/>
</dbReference>
<reference evidence="9" key="1">
    <citation type="submission" date="2021-01" db="UniProtKB">
        <authorList>
            <consortium name="EnsemblMetazoa"/>
        </authorList>
    </citation>
    <scope>IDENTIFICATION</scope>
</reference>
<feature type="domain" description="Ig-like" evidence="8">
    <location>
        <begin position="50"/>
        <end position="156"/>
    </location>
</feature>
<evidence type="ECO:0000313" key="10">
    <source>
        <dbReference type="Proteomes" id="UP000002358"/>
    </source>
</evidence>
<dbReference type="Pfam" id="PF08205">
    <property type="entry name" value="C2-set_2"/>
    <property type="match status" value="2"/>
</dbReference>
<feature type="domain" description="Ig-like" evidence="8">
    <location>
        <begin position="273"/>
        <end position="367"/>
    </location>
</feature>
<keyword evidence="10" id="KW-1185">Reference proteome</keyword>
<proteinExistence type="predicted"/>
<dbReference type="Pfam" id="PF07686">
    <property type="entry name" value="V-set"/>
    <property type="match status" value="1"/>
</dbReference>
<dbReference type="GO" id="GO:0016020">
    <property type="term" value="C:membrane"/>
    <property type="evidence" value="ECO:0007669"/>
    <property type="project" value="UniProtKB-SubCell"/>
</dbReference>
<dbReference type="CDD" id="cd00096">
    <property type="entry name" value="Ig"/>
    <property type="match status" value="1"/>
</dbReference>
<dbReference type="PANTHER" id="PTHR23278">
    <property type="entry name" value="SIDESTEP PROTEIN"/>
    <property type="match status" value="1"/>
</dbReference>
<keyword evidence="2 6" id="KW-0812">Transmembrane</keyword>
<dbReference type="FunCoup" id="A0A7M7QD90">
    <property type="interactions" value="3"/>
</dbReference>
<dbReference type="InterPro" id="IPR036116">
    <property type="entry name" value="FN3_sf"/>
</dbReference>
<dbReference type="CTD" id="43300"/>
<feature type="signal peptide" evidence="7">
    <location>
        <begin position="1"/>
        <end position="29"/>
    </location>
</feature>
<dbReference type="RefSeq" id="XP_031784749.1">
    <property type="nucleotide sequence ID" value="XM_031928889.1"/>
</dbReference>
<dbReference type="KEGG" id="nvi:100680475"/>
<feature type="domain" description="Ig-like" evidence="8">
    <location>
        <begin position="372"/>
        <end position="462"/>
    </location>
</feature>
<dbReference type="CDD" id="cd00063">
    <property type="entry name" value="FN3"/>
    <property type="match status" value="1"/>
</dbReference>
<feature type="domain" description="Ig-like" evidence="8">
    <location>
        <begin position="469"/>
        <end position="559"/>
    </location>
</feature>
<dbReference type="Gene3D" id="2.60.40.10">
    <property type="entry name" value="Immunoglobulins"/>
    <property type="match status" value="6"/>
</dbReference>
<keyword evidence="3 6" id="KW-1133">Transmembrane helix</keyword>
<dbReference type="SMART" id="SM00408">
    <property type="entry name" value="IGc2"/>
    <property type="match status" value="4"/>
</dbReference>
<dbReference type="AlphaFoldDB" id="A0A7M7QD90"/>
<dbReference type="InterPro" id="IPR013106">
    <property type="entry name" value="Ig_V-set"/>
</dbReference>
<dbReference type="InParanoid" id="A0A7M7QD90"/>
<dbReference type="InterPro" id="IPR013783">
    <property type="entry name" value="Ig-like_fold"/>
</dbReference>
<dbReference type="InterPro" id="IPR003599">
    <property type="entry name" value="Ig_sub"/>
</dbReference>
<dbReference type="RefSeq" id="XP_031784751.1">
    <property type="nucleotide sequence ID" value="XM_031928891.1"/>
</dbReference>
<keyword evidence="7" id="KW-0732">Signal</keyword>
<evidence type="ECO:0000256" key="5">
    <source>
        <dbReference type="ARBA" id="ARBA00023157"/>
    </source>
</evidence>
<name>A0A7M7QD90_NASVI</name>
<feature type="transmembrane region" description="Helical" evidence="6">
    <location>
        <begin position="712"/>
        <end position="738"/>
    </location>
</feature>
<dbReference type="PROSITE" id="PS50835">
    <property type="entry name" value="IG_LIKE"/>
    <property type="match status" value="5"/>
</dbReference>
<dbReference type="RefSeq" id="XP_031784750.1">
    <property type="nucleotide sequence ID" value="XM_031928890.1"/>
</dbReference>
<sequence>MPGFQKKMQRTSRLLFLSSLLTLLTAAAGRTGGVADSQNKAAKQIWAIPGEDIELPCDLTPSKRNDTVNMVLWFKDDGGIPLYNLDARNVGGDLYKAVHWTMSGSLGNRTYFQVDEGNLASARLKVKAVAYEDQGVFRCRVDFDKSPTHNFLVNLTLIEQPTKPVIYDAQGREVTGVGGPFLEGYDLLLTCQVSGGKPRPRVSWWQGDVLLDDVMETPLVSGSASKFTENRLFIGRVTRSLWGAKLECRAESSAQEKSKMVVRKVPLDIYLKPAVVNIVLAEDEIYAGRAVSARCETWGSSPAARIVWRLAGLVIRESSLTTEQRSNFTASKLALVLDKDDDGKELTCRAENPRFPGGVLERTKVLRVLYGPSASVELAIGFNMETLREGDDVKFVCNYRSNPEPSSIEWFHNNKRLEHDVEAGVLLASSTLTLRVLTLAHSGAYSCLVRNSMGEIRSEALAIHMKYAPRCRPGHERQDVVAARDELLRLRCEVEADPRDSMRYSWTRNSSLGDVFAVSHPRPLSSQLEYRPSADEDFGTLACWASNSVGRQKSPCIFNVLPAKPPQKPVDCSLRNESSAMEVNCIPGANGGLPQHFVIEVHSSSESSGLMQQIPQSDQGAAGQASAAMATSTSPAVYQDRNEEPSFQLYGLMPGYDYTIAVFAENSQGRSLPVLIENIRVAEFSQIRRPTDSHFLGDLASVLPQPANVETAFIVIGLIIAVALILVGIGVAIGLVICRRRGASQPAQESLDDFTTPTYISAQRIEPRIRYGSERRRSQRTSLYMEESRNEPDLLQQVDLDIQH</sequence>
<keyword evidence="5" id="KW-1015">Disulfide bond</keyword>
<feature type="chain" id="PRO_5036207746" description="Ig-like domain-containing protein" evidence="7">
    <location>
        <begin position="30"/>
        <end position="804"/>
    </location>
</feature>
<accession>A0A7M7QD90</accession>
<dbReference type="SUPFAM" id="SSF49265">
    <property type="entry name" value="Fibronectin type III"/>
    <property type="match status" value="1"/>
</dbReference>
<evidence type="ECO:0000256" key="2">
    <source>
        <dbReference type="ARBA" id="ARBA00022692"/>
    </source>
</evidence>
<evidence type="ECO:0000256" key="1">
    <source>
        <dbReference type="ARBA" id="ARBA00004167"/>
    </source>
</evidence>
<evidence type="ECO:0000256" key="3">
    <source>
        <dbReference type="ARBA" id="ARBA00022989"/>
    </source>
</evidence>
<feature type="domain" description="Ig-like" evidence="8">
    <location>
        <begin position="164"/>
        <end position="262"/>
    </location>
</feature>
<protein>
    <recommendedName>
        <fullName evidence="8">Ig-like domain-containing protein</fullName>
    </recommendedName>
</protein>
<dbReference type="SMART" id="SM00409">
    <property type="entry name" value="IG"/>
    <property type="match status" value="5"/>
</dbReference>
<dbReference type="Pfam" id="PF13927">
    <property type="entry name" value="Ig_3"/>
    <property type="match status" value="1"/>
</dbReference>
<dbReference type="GeneID" id="100680475"/>
<dbReference type="Proteomes" id="UP000002358">
    <property type="component" value="Chromosome 4"/>
</dbReference>